<protein>
    <recommendedName>
        <fullName evidence="3">Glycosyltransferase 2-like domain-containing protein</fullName>
    </recommendedName>
</protein>
<dbReference type="RefSeq" id="WP_099391060.1">
    <property type="nucleotide sequence ID" value="NZ_PDYF01000002.1"/>
</dbReference>
<feature type="domain" description="Glycosyltransferase 2-like" evidence="3">
    <location>
        <begin position="3"/>
        <end position="166"/>
    </location>
</feature>
<dbReference type="CDD" id="cd00761">
    <property type="entry name" value="Glyco_tranf_GTA_type"/>
    <property type="match status" value="1"/>
</dbReference>
<evidence type="ECO:0000259" key="3">
    <source>
        <dbReference type="Pfam" id="PF00535"/>
    </source>
</evidence>
<sequence length="446" mass="51102">MITVIIPCYNAEKYLKECIEDLLNKPNSMEIIIVNDASTDGTGKIASDLENSHGNIVKVITLNENRGQGHARNVGINNASGEWIIFLDVDDYLTKDIISEYEEVVDSNNKVDIVITNFAIEKKGANSIHINSTFCKDGYVSKTNLLAKYGNGYDWSYLSCIGNKLYSKKFINENNIRFKDEYSYNEDGGFICEALAETNNIYILNKLGYVYIQHENSSMHSYRKNAYKSVNRVDDLLKALFCDNNLWEAKKQYYYEKTISTIVASLDNALEYGKQEDYEEIFYELTHNKKYLELFEEVKNSDKVATSYREMACILLNDLKISFAEVSKKKYLNKILEQIYNKGVGNRDIYIPYEKVALYGAGVICKYLIKLLKDNNIAIEYVVDKNKFGEKIGDISIININKIQEQKNVDAIIVTTLYGYTEIEAELKKNSNIGIFENINSFLDSM</sequence>
<dbReference type="Gene3D" id="3.90.550.10">
    <property type="entry name" value="Spore Coat Polysaccharide Biosynthesis Protein SpsA, Chain A"/>
    <property type="match status" value="1"/>
</dbReference>
<evidence type="ECO:0000313" key="5">
    <source>
        <dbReference type="Proteomes" id="UP000225889"/>
    </source>
</evidence>
<dbReference type="AlphaFoldDB" id="A0A2G3E029"/>
<dbReference type="PANTHER" id="PTHR22916:SF51">
    <property type="entry name" value="GLYCOSYLTRANSFERASE EPSH-RELATED"/>
    <property type="match status" value="1"/>
</dbReference>
<evidence type="ECO:0000313" key="4">
    <source>
        <dbReference type="EMBL" id="PHU36604.1"/>
    </source>
</evidence>
<name>A0A2G3E029_9FIRM</name>
<reference evidence="4 5" key="2">
    <citation type="submission" date="2017-10" db="EMBL/GenBank/DDBJ databases">
        <authorList>
            <person name="Banno H."/>
            <person name="Chua N.-H."/>
        </authorList>
    </citation>
    <scope>NUCLEOTIDE SEQUENCE [LARGE SCALE GENOMIC DNA]</scope>
    <source>
        <strain evidence="4 5">JK626</strain>
    </source>
</reference>
<dbReference type="Gene3D" id="3.40.50.720">
    <property type="entry name" value="NAD(P)-binding Rossmann-like Domain"/>
    <property type="match status" value="1"/>
</dbReference>
<dbReference type="Proteomes" id="UP000225889">
    <property type="component" value="Unassembled WGS sequence"/>
</dbReference>
<reference evidence="4 5" key="1">
    <citation type="submission" date="2017-10" db="EMBL/GenBank/DDBJ databases">
        <title>Resolving the taxonomy of Roseburia spp., Eubacterium rectale and Agathobacter spp. through phylogenomic analysis.</title>
        <authorList>
            <person name="Sheridan P.O."/>
            <person name="Walker A.W."/>
            <person name="Duncan S.H."/>
            <person name="Scott K.P."/>
            <person name="Toole P.W.O."/>
            <person name="Luis P."/>
            <person name="Flint H.J."/>
        </authorList>
    </citation>
    <scope>NUCLEOTIDE SEQUENCE [LARGE SCALE GENOMIC DNA]</scope>
    <source>
        <strain evidence="4 5">JK626</strain>
    </source>
</reference>
<gene>
    <name evidence="4" type="ORF">CSX01_00600</name>
</gene>
<organism evidence="4 5">
    <name type="scientific">Pseudobutyrivibrio ruminis</name>
    <dbReference type="NCBI Taxonomy" id="46206"/>
    <lineage>
        <taxon>Bacteria</taxon>
        <taxon>Bacillati</taxon>
        <taxon>Bacillota</taxon>
        <taxon>Clostridia</taxon>
        <taxon>Lachnospirales</taxon>
        <taxon>Lachnospiraceae</taxon>
        <taxon>Pseudobutyrivibrio</taxon>
    </lineage>
</organism>
<proteinExistence type="predicted"/>
<evidence type="ECO:0000256" key="2">
    <source>
        <dbReference type="ARBA" id="ARBA00022679"/>
    </source>
</evidence>
<evidence type="ECO:0000256" key="1">
    <source>
        <dbReference type="ARBA" id="ARBA00022676"/>
    </source>
</evidence>
<dbReference type="InterPro" id="IPR029044">
    <property type="entry name" value="Nucleotide-diphossugar_trans"/>
</dbReference>
<dbReference type="EMBL" id="PDYF01000002">
    <property type="protein sequence ID" value="PHU36604.1"/>
    <property type="molecule type" value="Genomic_DNA"/>
</dbReference>
<comment type="caution">
    <text evidence="4">The sequence shown here is derived from an EMBL/GenBank/DDBJ whole genome shotgun (WGS) entry which is preliminary data.</text>
</comment>
<dbReference type="PANTHER" id="PTHR22916">
    <property type="entry name" value="GLYCOSYLTRANSFERASE"/>
    <property type="match status" value="1"/>
</dbReference>
<dbReference type="InterPro" id="IPR001173">
    <property type="entry name" value="Glyco_trans_2-like"/>
</dbReference>
<dbReference type="SUPFAM" id="SSF53448">
    <property type="entry name" value="Nucleotide-diphospho-sugar transferases"/>
    <property type="match status" value="1"/>
</dbReference>
<accession>A0A2G3E029</accession>
<dbReference type="Pfam" id="PF00535">
    <property type="entry name" value="Glycos_transf_2"/>
    <property type="match status" value="1"/>
</dbReference>
<keyword evidence="1" id="KW-0328">Glycosyltransferase</keyword>
<keyword evidence="2" id="KW-0808">Transferase</keyword>
<dbReference type="GO" id="GO:0016757">
    <property type="term" value="F:glycosyltransferase activity"/>
    <property type="evidence" value="ECO:0007669"/>
    <property type="project" value="UniProtKB-KW"/>
</dbReference>